<feature type="transmembrane region" description="Helical" evidence="3">
    <location>
        <begin position="489"/>
        <end position="511"/>
    </location>
</feature>
<feature type="region of interest" description="Disordered" evidence="2">
    <location>
        <begin position="409"/>
        <end position="477"/>
    </location>
</feature>
<feature type="region of interest" description="Disordered" evidence="2">
    <location>
        <begin position="810"/>
        <end position="847"/>
    </location>
</feature>
<dbReference type="EMBL" id="CBLX010000003">
    <property type="protein sequence ID" value="CDG38333.1"/>
    <property type="molecule type" value="Genomic_DNA"/>
</dbReference>
<dbReference type="Gene3D" id="1.20.1250.20">
    <property type="entry name" value="MFS general substrate transporter like domains"/>
    <property type="match status" value="1"/>
</dbReference>
<feature type="domain" description="Multidrug resistance protein MdtA-like alpha-helical hairpin" evidence="4">
    <location>
        <begin position="597"/>
        <end position="669"/>
    </location>
</feature>
<evidence type="ECO:0000313" key="7">
    <source>
        <dbReference type="Proteomes" id="UP000027583"/>
    </source>
</evidence>
<dbReference type="PANTHER" id="PTHR30386:SF24">
    <property type="entry name" value="MULTIDRUG RESISTANCE EFFLUX PUMP"/>
    <property type="match status" value="1"/>
</dbReference>
<feature type="transmembrane region" description="Helical" evidence="3">
    <location>
        <begin position="69"/>
        <end position="90"/>
    </location>
</feature>
<feature type="transmembrane region" description="Helical" evidence="3">
    <location>
        <begin position="160"/>
        <end position="182"/>
    </location>
</feature>
<keyword evidence="3" id="KW-0812">Transmembrane</keyword>
<organism evidence="6 7">
    <name type="scientific">Asaia bogorensis</name>
    <dbReference type="NCBI Taxonomy" id="91915"/>
    <lineage>
        <taxon>Bacteria</taxon>
        <taxon>Pseudomonadati</taxon>
        <taxon>Pseudomonadota</taxon>
        <taxon>Alphaproteobacteria</taxon>
        <taxon>Acetobacterales</taxon>
        <taxon>Acetobacteraceae</taxon>
        <taxon>Asaia</taxon>
    </lineage>
</organism>
<keyword evidence="1" id="KW-0175">Coiled coil</keyword>
<evidence type="ECO:0000259" key="5">
    <source>
        <dbReference type="Pfam" id="PF25954"/>
    </source>
</evidence>
<accession>A0A060QCC9</accession>
<dbReference type="InterPro" id="IPR036259">
    <property type="entry name" value="MFS_trans_sf"/>
</dbReference>
<feature type="transmembrane region" description="Helical" evidence="3">
    <location>
        <begin position="5"/>
        <end position="25"/>
    </location>
</feature>
<dbReference type="eggNOG" id="COG0477">
    <property type="taxonomic scope" value="Bacteria"/>
</dbReference>
<feature type="compositionally biased region" description="Pro residues" evidence="2">
    <location>
        <begin position="452"/>
        <end position="463"/>
    </location>
</feature>
<feature type="transmembrane region" description="Helical" evidence="3">
    <location>
        <begin position="129"/>
        <end position="148"/>
    </location>
</feature>
<dbReference type="AlphaFoldDB" id="A0A060QCC9"/>
<dbReference type="Gene3D" id="2.40.50.100">
    <property type="match status" value="1"/>
</dbReference>
<dbReference type="Proteomes" id="UP000027583">
    <property type="component" value="Unassembled WGS sequence"/>
</dbReference>
<feature type="transmembrane region" description="Helical" evidence="3">
    <location>
        <begin position="194"/>
        <end position="214"/>
    </location>
</feature>
<name>A0A060QCC9_9PROT</name>
<feature type="transmembrane region" description="Helical" evidence="3">
    <location>
        <begin position="45"/>
        <end position="62"/>
    </location>
</feature>
<feature type="transmembrane region" description="Helical" evidence="3">
    <location>
        <begin position="102"/>
        <end position="120"/>
    </location>
</feature>
<dbReference type="InterPro" id="IPR058624">
    <property type="entry name" value="MdtA-like_HH"/>
</dbReference>
<reference evidence="6 7" key="1">
    <citation type="journal article" date="2014" name="Genome Biol. Evol.">
        <title>Acetic acid bacteria genomes reveal functional traits for adaptation to life in insect guts.</title>
        <authorList>
            <person name="Chouaia B."/>
            <person name="Gaiarsa S."/>
            <person name="Crotti E."/>
            <person name="Comandatore F."/>
            <person name="Degli Esposti M."/>
            <person name="Ricci I."/>
            <person name="Alma A."/>
            <person name="Favia G."/>
            <person name="Bandi C."/>
            <person name="Daffonchio D."/>
        </authorList>
    </citation>
    <scope>NUCLEOTIDE SEQUENCE [LARGE SCALE GENOMIC DNA]</scope>
    <source>
        <strain evidence="6 7">SF2.1</strain>
    </source>
</reference>
<proteinExistence type="predicted"/>
<feature type="compositionally biased region" description="Basic residues" evidence="2">
    <location>
        <begin position="416"/>
        <end position="427"/>
    </location>
</feature>
<dbReference type="eggNOG" id="COG1566">
    <property type="taxonomic scope" value="Bacteria"/>
</dbReference>
<evidence type="ECO:0000313" key="6">
    <source>
        <dbReference type="EMBL" id="CDG38333.1"/>
    </source>
</evidence>
<evidence type="ECO:0000256" key="2">
    <source>
        <dbReference type="SAM" id="MobiDB-lite"/>
    </source>
</evidence>
<dbReference type="InterPro" id="IPR050739">
    <property type="entry name" value="MFP"/>
</dbReference>
<evidence type="ECO:0000256" key="1">
    <source>
        <dbReference type="SAM" id="Coils"/>
    </source>
</evidence>
<keyword evidence="3" id="KW-1133">Transmembrane helix</keyword>
<sequence>MWRRVLYACMGIFMPIIASTQNALLSGNLGSAAGEAGLTTAEAEWLIAAFVGAAAFANLVVIKGRQQFGIMFFLITLLGVNVATGLLLIAAPCFATLIINRASNGLMVSTSVAGGVYYLIQTLPKSHRVMAIAIAITSLQIAIPLAALIPVEALTRSGNYGFACLGTAFAALQLALVLLLPLPKTNMGRVFEKMDGISALLLCGMSICLASFLTFGRTMWWTDTPWIGWLLVGTIGFGAAALAVELCRTRPLLQIDWLSTGTIFRFALVAIMERLLLSEQNTGAIGLLGHAGLLNDQYHTLYLLVILGMVAGLRHHALRRAGPALWCHSGAQIGYEPFHLHHLCLCHHAEYRQRHRGGPAGQYPVLLRTLCPDRVQFTPRRHSQSLPRHGGSRPKWCFQHPFGSIRHHGVSEPVRFRGRPGALRRHSDRPLPHRAASHAIHEQAPLMTDTHPLPPDQNAPPPGKTASGGVPAAPPSGAVWHPPRRSITILSVVALLAFIAIGCVLATFGLAPFGTEGVSTDDAYVQGHVTIVAPEVPGYIEGVFVTDFAPVHKGQLLVQIDESTYRARVAQSEADLASRQAALDNNRQNQASARARLDQRQAALMTAQAHLTRSTADHRRQAALVGDQSVSRVEYDSGLDALRSDQAALRQAQADIRAAQADVKAADVQEEVLSAQVRQAAATLDSARIDLGRTHIRAASDGVIGRTGGTHIGAYVGAGTALFSLVPRERWVVAEYKEAQTGNIRIGQAASFTVDGLNGQKFTGRVFRIAPATGSEFAVVKPDNATGNFVKIPQRIGIYIAVDPNQPNADRLAPGMSVESYVATPPQSSSDSARPTADNGTAGTQTP</sequence>
<dbReference type="Pfam" id="PF25954">
    <property type="entry name" value="Beta-barrel_RND_2"/>
    <property type="match status" value="1"/>
</dbReference>
<evidence type="ECO:0000256" key="3">
    <source>
        <dbReference type="SAM" id="Phobius"/>
    </source>
</evidence>
<dbReference type="Pfam" id="PF25876">
    <property type="entry name" value="HH_MFP_RND"/>
    <property type="match status" value="1"/>
</dbReference>
<dbReference type="SUPFAM" id="SSF111369">
    <property type="entry name" value="HlyD-like secretion proteins"/>
    <property type="match status" value="2"/>
</dbReference>
<reference evidence="6 7" key="2">
    <citation type="journal article" date="2014" name="PLoS ONE">
        <title>Evolution of mitochondria reconstructed from the energy metabolism of living bacteria.</title>
        <authorList>
            <person name="Degli Esposti M."/>
            <person name="Chouaia B."/>
            <person name="Comandatore F."/>
            <person name="Crotti E."/>
            <person name="Sassera D."/>
            <person name="Lievens P.M."/>
            <person name="Daffonchio D."/>
            <person name="Bandi C."/>
        </authorList>
    </citation>
    <scope>NUCLEOTIDE SEQUENCE [LARGE SCALE GENOMIC DNA]</scope>
    <source>
        <strain evidence="6 7">SF2.1</strain>
    </source>
</reference>
<comment type="caution">
    <text evidence="6">The sequence shown here is derived from an EMBL/GenBank/DDBJ whole genome shotgun (WGS) entry which is preliminary data.</text>
</comment>
<feature type="transmembrane region" description="Helical" evidence="3">
    <location>
        <begin position="226"/>
        <end position="245"/>
    </location>
</feature>
<keyword evidence="3" id="KW-0472">Membrane</keyword>
<dbReference type="InterPro" id="IPR058792">
    <property type="entry name" value="Beta-barrel_RND_2"/>
</dbReference>
<dbReference type="PANTHER" id="PTHR30386">
    <property type="entry name" value="MEMBRANE FUSION SUBUNIT OF EMRAB-TOLC MULTIDRUG EFFLUX PUMP"/>
    <property type="match status" value="1"/>
</dbReference>
<feature type="compositionally biased region" description="Polar residues" evidence="2">
    <location>
        <begin position="825"/>
        <end position="847"/>
    </location>
</feature>
<dbReference type="Gene3D" id="1.10.287.470">
    <property type="entry name" value="Helix hairpin bin"/>
    <property type="match status" value="2"/>
</dbReference>
<gene>
    <name evidence="6" type="ORF">ASAP_0288</name>
</gene>
<protein>
    <submittedName>
        <fullName evidence="6">Uncharacterized protein</fullName>
    </submittedName>
</protein>
<dbReference type="Gene3D" id="2.40.30.170">
    <property type="match status" value="1"/>
</dbReference>
<evidence type="ECO:0000259" key="4">
    <source>
        <dbReference type="Pfam" id="PF25876"/>
    </source>
</evidence>
<feature type="domain" description="CusB-like beta-barrel" evidence="5">
    <location>
        <begin position="731"/>
        <end position="773"/>
    </location>
</feature>
<feature type="coiled-coil region" evidence="1">
    <location>
        <begin position="642"/>
        <end position="669"/>
    </location>
</feature>